<keyword evidence="3" id="KW-1185">Reference proteome</keyword>
<dbReference type="Gene3D" id="1.10.443.10">
    <property type="entry name" value="Intergrase catalytic core"/>
    <property type="match status" value="1"/>
</dbReference>
<accession>A0A7K0CAY6</accession>
<dbReference type="AlphaFoldDB" id="A0A7K0CAY6"/>
<evidence type="ECO:0008006" key="4">
    <source>
        <dbReference type="Google" id="ProtNLM"/>
    </source>
</evidence>
<evidence type="ECO:0000313" key="3">
    <source>
        <dbReference type="Proteomes" id="UP000466345"/>
    </source>
</evidence>
<dbReference type="GO" id="GO:0006310">
    <property type="term" value="P:DNA recombination"/>
    <property type="evidence" value="ECO:0007669"/>
    <property type="project" value="UniProtKB-KW"/>
</dbReference>
<keyword evidence="1" id="KW-0233">DNA recombination</keyword>
<dbReference type="EMBL" id="WEGJ01000001">
    <property type="protein sequence ID" value="MQY09944.1"/>
    <property type="molecule type" value="Genomic_DNA"/>
</dbReference>
<evidence type="ECO:0000313" key="2">
    <source>
        <dbReference type="EMBL" id="MQY09944.1"/>
    </source>
</evidence>
<dbReference type="GO" id="GO:0015074">
    <property type="term" value="P:DNA integration"/>
    <property type="evidence" value="ECO:0007669"/>
    <property type="project" value="InterPro"/>
</dbReference>
<dbReference type="GO" id="GO:0003677">
    <property type="term" value="F:DNA binding"/>
    <property type="evidence" value="ECO:0007669"/>
    <property type="project" value="InterPro"/>
</dbReference>
<comment type="caution">
    <text evidence="2">The sequence shown here is derived from an EMBL/GenBank/DDBJ whole genome shotgun (WGS) entry which is preliminary data.</text>
</comment>
<dbReference type="InterPro" id="IPR013762">
    <property type="entry name" value="Integrase-like_cat_sf"/>
</dbReference>
<reference evidence="2 3" key="1">
    <citation type="submission" date="2019-10" db="EMBL/GenBank/DDBJ databases">
        <title>Streptomyces smaragdinus sp. nov. and Streptomyces fabii sp. nov., isolated from the gut of fungus growing-termite Macrotermes natalensis.</title>
        <authorList>
            <person name="Schwitalla J."/>
            <person name="Benndorf R."/>
            <person name="Martin K."/>
            <person name="De Beer W."/>
            <person name="Kaster A.-K."/>
            <person name="Vollmers J."/>
            <person name="Poulsen M."/>
            <person name="Beemelmanns C."/>
        </authorList>
    </citation>
    <scope>NUCLEOTIDE SEQUENCE [LARGE SCALE GENOMIC DNA]</scope>
    <source>
        <strain evidence="2 3">RB5</strain>
    </source>
</reference>
<protein>
    <recommendedName>
        <fullName evidence="4">Integrase</fullName>
    </recommendedName>
</protein>
<proteinExistence type="predicted"/>
<evidence type="ECO:0000256" key="1">
    <source>
        <dbReference type="ARBA" id="ARBA00023172"/>
    </source>
</evidence>
<name>A0A7K0CAY6_9ACTN</name>
<organism evidence="2 3">
    <name type="scientific">Streptomyces smaragdinus</name>
    <dbReference type="NCBI Taxonomy" id="2585196"/>
    <lineage>
        <taxon>Bacteria</taxon>
        <taxon>Bacillati</taxon>
        <taxon>Actinomycetota</taxon>
        <taxon>Actinomycetes</taxon>
        <taxon>Kitasatosporales</taxon>
        <taxon>Streptomycetaceae</taxon>
        <taxon>Streptomyces</taxon>
    </lineage>
</organism>
<dbReference type="SUPFAM" id="SSF56349">
    <property type="entry name" value="DNA breaking-rejoining enzymes"/>
    <property type="match status" value="1"/>
</dbReference>
<dbReference type="InterPro" id="IPR011010">
    <property type="entry name" value="DNA_brk_join_enz"/>
</dbReference>
<sequence length="567" mass="63812">MYADNRVWSYRDLLPEADRLPQTPPWRGERIQDILQQRRAVREENRTPRIHPETISALLAWSLRFVETFAEDITAAFSEHLVLSERSGRSRGGRDIPPPRRPKGALTDALRVLLSGYREQGRPLPGIRDKDGTLRVNLSHLGKVLDTGRGALDAPSNRAVFAEMGLCVIEGAPLDAPVTGRLDGRPWHDGAIDYTEAGFLARHLSTACFIVISYLSGMRAGEVLSLERGCVERDHAHGLVLLRGRHWKGVRDAAGDKMPEGEIRADPWVVTEAVATAVAVLERLHTSTWLFPATLFTDGRDGETILRSRVGASRSETRINHDIAEFLAWVETYCTEHGRSDRIPPDPVHPVIYTARLRRTLAWFIVRRPRGLVAAAIQYGHLRVQMTLGYAGNYTSGFPDDLAFEDWLARLDTLADAHQRLREGEQVSGPAAETYRHRVQAATRFAGRVLRTKRHATTMLANPDLQIFPGKGMTCVLDPKRAACRLRSEEDSTRRTPDLDDCRPNCVNIARTDRDIEHVLVQIERLRPLVDDPLAPAFRHAREQHELDRLERIVTAHDRTGEPHDGH</sequence>
<gene>
    <name evidence="2" type="ORF">SRB5_00480</name>
</gene>
<dbReference type="Proteomes" id="UP000466345">
    <property type="component" value="Unassembled WGS sequence"/>
</dbReference>
<dbReference type="RefSeq" id="WP_228389665.1">
    <property type="nucleotide sequence ID" value="NZ_WEGJ01000001.1"/>
</dbReference>